<feature type="compositionally biased region" description="Low complexity" evidence="1">
    <location>
        <begin position="406"/>
        <end position="419"/>
    </location>
</feature>
<accession>A0AA39XEN0</accession>
<organism evidence="2 3">
    <name type="scientific">Immersiella caudata</name>
    <dbReference type="NCBI Taxonomy" id="314043"/>
    <lineage>
        <taxon>Eukaryota</taxon>
        <taxon>Fungi</taxon>
        <taxon>Dikarya</taxon>
        <taxon>Ascomycota</taxon>
        <taxon>Pezizomycotina</taxon>
        <taxon>Sordariomycetes</taxon>
        <taxon>Sordariomycetidae</taxon>
        <taxon>Sordariales</taxon>
        <taxon>Lasiosphaeriaceae</taxon>
        <taxon>Immersiella</taxon>
    </lineage>
</organism>
<evidence type="ECO:0000256" key="1">
    <source>
        <dbReference type="SAM" id="MobiDB-lite"/>
    </source>
</evidence>
<feature type="region of interest" description="Disordered" evidence="1">
    <location>
        <begin position="219"/>
        <end position="328"/>
    </location>
</feature>
<proteinExistence type="predicted"/>
<feature type="compositionally biased region" description="Low complexity" evidence="1">
    <location>
        <begin position="274"/>
        <end position="285"/>
    </location>
</feature>
<feature type="compositionally biased region" description="Low complexity" evidence="1">
    <location>
        <begin position="475"/>
        <end position="530"/>
    </location>
</feature>
<evidence type="ECO:0000313" key="2">
    <source>
        <dbReference type="EMBL" id="KAK0632514.1"/>
    </source>
</evidence>
<protein>
    <submittedName>
        <fullName evidence="2">Uncharacterized protein</fullName>
    </submittedName>
</protein>
<evidence type="ECO:0000313" key="3">
    <source>
        <dbReference type="Proteomes" id="UP001175000"/>
    </source>
</evidence>
<keyword evidence="3" id="KW-1185">Reference proteome</keyword>
<dbReference type="EMBL" id="JAULSU010000001">
    <property type="protein sequence ID" value="KAK0632514.1"/>
    <property type="molecule type" value="Genomic_DNA"/>
</dbReference>
<gene>
    <name evidence="2" type="ORF">B0T14DRAFT_504402</name>
</gene>
<feature type="compositionally biased region" description="Low complexity" evidence="1">
    <location>
        <begin position="297"/>
        <end position="328"/>
    </location>
</feature>
<name>A0AA39XEN0_9PEZI</name>
<comment type="caution">
    <text evidence="2">The sequence shown here is derived from an EMBL/GenBank/DDBJ whole genome shotgun (WGS) entry which is preliminary data.</text>
</comment>
<sequence>MCQEQRWHYLCDCVEPIGKIIPCKNFKPSVINRLGGKQHCGDLTRTTTDVLCPKHRRGEREKRLGAKDLVGSRNYIRVLQQTARGTTGFTPVVSSSQKARDPWPLATSTSFEFSSPHLSKHATPKAAARRQPATIQEEDALLEVYERARQGALLAANAAGSLAASQRMAEALAAEEREEARLRGSGLRLANPNTCPDAQLRRYGDVRYKPGLVENVNDVRSEAGSIRGRKPSPLPPASTRAPTTRDPRVRAPASQVRAVSTLRRNIPQPPPPRASSALRADPPSSYRSISARKPVPTRETPAPTPATAQPTRGQSSASSQPSRSPPRASLMVEPLNIHRNYANYMPSGAELDPAVMRPILRSGTVKSKKAASKPATEEYVVSPVSSADGLGRTPLPVSPVKKLHTTGFGRAGSSARAPSPRNPPTTPRRVDKRKGVDRTPTDDEDAPGPLDPFSPKPFRRRYERQQALRGVPAVQQTPSSSSTASRAQASSRTPTSTMSQTQASSATRATSQTKSGVSRAQASSSSREQATPARSSRVQLPTIPRRSSSASRDRSDYSTAPASTPRSRPDQKSSSNQPFRTDEARGLYPPNATKSRTKSRTKKFIKMITCQTSVSSLKAEVGTDEQWACRGSLEVERKG</sequence>
<feature type="compositionally biased region" description="Polar residues" evidence="1">
    <location>
        <begin position="560"/>
        <end position="579"/>
    </location>
</feature>
<dbReference type="Proteomes" id="UP001175000">
    <property type="component" value="Unassembled WGS sequence"/>
</dbReference>
<reference evidence="2" key="1">
    <citation type="submission" date="2023-06" db="EMBL/GenBank/DDBJ databases">
        <title>Genome-scale phylogeny and comparative genomics of the fungal order Sordariales.</title>
        <authorList>
            <consortium name="Lawrence Berkeley National Laboratory"/>
            <person name="Hensen N."/>
            <person name="Bonometti L."/>
            <person name="Westerberg I."/>
            <person name="Brannstrom I.O."/>
            <person name="Guillou S."/>
            <person name="Cros-Aarteil S."/>
            <person name="Calhoun S."/>
            <person name="Haridas S."/>
            <person name="Kuo A."/>
            <person name="Mondo S."/>
            <person name="Pangilinan J."/>
            <person name="Riley R."/>
            <person name="Labutti K."/>
            <person name="Andreopoulos B."/>
            <person name="Lipzen A."/>
            <person name="Chen C."/>
            <person name="Yanf M."/>
            <person name="Daum C."/>
            <person name="Ng V."/>
            <person name="Clum A."/>
            <person name="Steindorff A."/>
            <person name="Ohm R."/>
            <person name="Martin F."/>
            <person name="Silar P."/>
            <person name="Natvig D."/>
            <person name="Lalanne C."/>
            <person name="Gautier V."/>
            <person name="Ament-Velasquez S.L."/>
            <person name="Kruys A."/>
            <person name="Hutchinson M.I."/>
            <person name="Powell A.J."/>
            <person name="Barry K."/>
            <person name="Miller A.N."/>
            <person name="Grigoriev I.V."/>
            <person name="Debuchy R."/>
            <person name="Gladieux P."/>
            <person name="Thoren M.H."/>
            <person name="Johannesson H."/>
        </authorList>
    </citation>
    <scope>NUCLEOTIDE SEQUENCE</scope>
    <source>
        <strain evidence="2">CBS 606.72</strain>
    </source>
</reference>
<feature type="region of interest" description="Disordered" evidence="1">
    <location>
        <begin position="364"/>
        <end position="601"/>
    </location>
</feature>
<dbReference type="AlphaFoldDB" id="A0AA39XEN0"/>